<dbReference type="AlphaFoldDB" id="A0A238XS69"/>
<comment type="similarity">
    <text evidence="3 12">Belongs to the NadC/ModD family.</text>
</comment>
<dbReference type="FunFam" id="3.20.20.70:FF:000030">
    <property type="entry name" value="Nicotinate-nucleotide pyrophosphorylase, carboxylating"/>
    <property type="match status" value="1"/>
</dbReference>
<evidence type="ECO:0000256" key="10">
    <source>
        <dbReference type="ARBA" id="ARBA00047445"/>
    </source>
</evidence>
<evidence type="ECO:0000256" key="4">
    <source>
        <dbReference type="ARBA" id="ARBA00011218"/>
    </source>
</evidence>
<evidence type="ECO:0000313" key="15">
    <source>
        <dbReference type="EMBL" id="SNR61164.1"/>
    </source>
</evidence>
<keyword evidence="16" id="KW-1185">Reference proteome</keyword>
<dbReference type="Pfam" id="PF01729">
    <property type="entry name" value="QRPTase_C"/>
    <property type="match status" value="1"/>
</dbReference>
<dbReference type="SUPFAM" id="SSF51690">
    <property type="entry name" value="Nicotinate/Quinolinate PRTase C-terminal domain-like"/>
    <property type="match status" value="1"/>
</dbReference>
<evidence type="ECO:0000256" key="12">
    <source>
        <dbReference type="PIRNR" id="PIRNR006250"/>
    </source>
</evidence>
<dbReference type="Proteomes" id="UP000198405">
    <property type="component" value="Unassembled WGS sequence"/>
</dbReference>
<evidence type="ECO:0000256" key="6">
    <source>
        <dbReference type="ARBA" id="ARBA00022642"/>
    </source>
</evidence>
<dbReference type="GO" id="GO:0005737">
    <property type="term" value="C:cytoplasm"/>
    <property type="evidence" value="ECO:0007669"/>
    <property type="project" value="TreeGrafter"/>
</dbReference>
<keyword evidence="7 12" id="KW-0328">Glycosyltransferase</keyword>
<evidence type="ECO:0000256" key="8">
    <source>
        <dbReference type="ARBA" id="ARBA00022679"/>
    </source>
</evidence>
<gene>
    <name evidence="15" type="ORF">SAMN06265340_101177</name>
</gene>
<dbReference type="OrthoDB" id="9782546at2"/>
<evidence type="ECO:0000256" key="1">
    <source>
        <dbReference type="ARBA" id="ARBA00003237"/>
    </source>
</evidence>
<dbReference type="RefSeq" id="WP_089322209.1">
    <property type="nucleotide sequence ID" value="NZ_FZOB01000001.1"/>
</dbReference>
<evidence type="ECO:0000256" key="2">
    <source>
        <dbReference type="ARBA" id="ARBA00004893"/>
    </source>
</evidence>
<dbReference type="GO" id="GO:0009435">
    <property type="term" value="P:NAD+ biosynthetic process"/>
    <property type="evidence" value="ECO:0007669"/>
    <property type="project" value="UniProtKB-UniPathway"/>
</dbReference>
<dbReference type="FunFam" id="3.90.1170.20:FF:000001">
    <property type="entry name" value="Nicotinate-nucleotide diphosphorylase (Carboxylating)"/>
    <property type="match status" value="1"/>
</dbReference>
<evidence type="ECO:0000256" key="11">
    <source>
        <dbReference type="ARBA" id="ARBA00069173"/>
    </source>
</evidence>
<comment type="function">
    <text evidence="1">Involved in the catabolism of quinolinic acid (QA).</text>
</comment>
<proteinExistence type="inferred from homology"/>
<dbReference type="UniPathway" id="UPA00253">
    <property type="reaction ID" value="UER00331"/>
</dbReference>
<dbReference type="PANTHER" id="PTHR32179">
    <property type="entry name" value="NICOTINATE-NUCLEOTIDE PYROPHOSPHORYLASE [CARBOXYLATING]"/>
    <property type="match status" value="1"/>
</dbReference>
<dbReference type="InterPro" id="IPR013785">
    <property type="entry name" value="Aldolase_TIM"/>
</dbReference>
<comment type="subunit">
    <text evidence="4">Hexamer formed by 3 homodimers.</text>
</comment>
<sequence>MNFSKLAMDDYILSFLKEDLGYTGDISSSGLNGKIITVYVEAKEEFILAGAPFFERVFKLLDEAISFRWFKKDGDEIAKGDVLCEIEGDERVLFSGERTGLNLLQHLSGIATNTRKFVKVLEGTKIKLLDTRKTTPGLRYFEKYATRVGGAFNHRMGLYDAVMIKDNHIKAYGGIVNAVKILKEKIPVTTMVEVEVENWQQLEDVLKVIEYVNIVMLDNWDLKEIDKAVKILRSASFDVKIEISGGITLETLKLLRNKDIDFISTSKLITAARWVDIGMEVK</sequence>
<organism evidence="15 16">
    <name type="scientific">Desulfurobacterium atlanticum</name>
    <dbReference type="NCBI Taxonomy" id="240169"/>
    <lineage>
        <taxon>Bacteria</taxon>
        <taxon>Pseudomonadati</taxon>
        <taxon>Aquificota</taxon>
        <taxon>Aquificia</taxon>
        <taxon>Desulfurobacteriales</taxon>
        <taxon>Desulfurobacteriaceae</taxon>
        <taxon>Desulfurobacterium</taxon>
    </lineage>
</organism>
<keyword evidence="6" id="KW-0662">Pyridine nucleotide biosynthesis</keyword>
<dbReference type="EC" id="2.4.2.19" evidence="5"/>
<reference evidence="16" key="1">
    <citation type="submission" date="2017-06" db="EMBL/GenBank/DDBJ databases">
        <authorList>
            <person name="Varghese N."/>
            <person name="Submissions S."/>
        </authorList>
    </citation>
    <scope>NUCLEOTIDE SEQUENCE [LARGE SCALE GENOMIC DNA]</scope>
    <source>
        <strain evidence="16">DSM 15668</strain>
    </source>
</reference>
<dbReference type="Gene3D" id="3.20.20.70">
    <property type="entry name" value="Aldolase class I"/>
    <property type="match status" value="1"/>
</dbReference>
<evidence type="ECO:0000256" key="5">
    <source>
        <dbReference type="ARBA" id="ARBA00011944"/>
    </source>
</evidence>
<dbReference type="InterPro" id="IPR022412">
    <property type="entry name" value="Quinolinate_PRibosylTrfase_N"/>
</dbReference>
<dbReference type="SUPFAM" id="SSF54675">
    <property type="entry name" value="Nicotinate/Quinolinate PRTase N-terminal domain-like"/>
    <property type="match status" value="1"/>
</dbReference>
<protein>
    <recommendedName>
        <fullName evidence="11">Probable nicotinate-nucleotide pyrophosphorylase [carboxylating]</fullName>
        <ecNumber evidence="5">2.4.2.19</ecNumber>
    </recommendedName>
    <alternativeName>
        <fullName evidence="9">Quinolinate phosphoribosyltransferase [decarboxylating]</fullName>
    </alternativeName>
</protein>
<evidence type="ECO:0000256" key="7">
    <source>
        <dbReference type="ARBA" id="ARBA00022676"/>
    </source>
</evidence>
<feature type="domain" description="Quinolinate phosphoribosyl transferase C-terminal" evidence="13">
    <location>
        <begin position="110"/>
        <end position="280"/>
    </location>
</feature>
<feature type="domain" description="Quinolinate phosphoribosyl transferase N-terminal" evidence="14">
    <location>
        <begin position="30"/>
        <end position="108"/>
    </location>
</feature>
<dbReference type="CDD" id="cd01572">
    <property type="entry name" value="QPRTase"/>
    <property type="match status" value="1"/>
</dbReference>
<dbReference type="GO" id="GO:0004514">
    <property type="term" value="F:nicotinate-nucleotide diphosphorylase (carboxylating) activity"/>
    <property type="evidence" value="ECO:0007669"/>
    <property type="project" value="UniProtKB-EC"/>
</dbReference>
<dbReference type="InterPro" id="IPR037128">
    <property type="entry name" value="Quinolinate_PRibosylTase_N_sf"/>
</dbReference>
<dbReference type="PANTHER" id="PTHR32179:SF3">
    <property type="entry name" value="NICOTINATE-NUCLEOTIDE PYROPHOSPHORYLASE [CARBOXYLATING]"/>
    <property type="match status" value="1"/>
</dbReference>
<comment type="pathway">
    <text evidence="2">Cofactor biosynthesis; NAD(+) biosynthesis; nicotinate D-ribonucleotide from quinolinate: step 1/1.</text>
</comment>
<dbReference type="GO" id="GO:0034213">
    <property type="term" value="P:quinolinate catabolic process"/>
    <property type="evidence" value="ECO:0007669"/>
    <property type="project" value="TreeGrafter"/>
</dbReference>
<evidence type="ECO:0000259" key="13">
    <source>
        <dbReference type="Pfam" id="PF01729"/>
    </source>
</evidence>
<dbReference type="PIRSF" id="PIRSF006250">
    <property type="entry name" value="NadC_ModD"/>
    <property type="match status" value="1"/>
</dbReference>
<dbReference type="InterPro" id="IPR002638">
    <property type="entry name" value="Quinolinate_PRibosylTrfase_C"/>
</dbReference>
<keyword evidence="8 12" id="KW-0808">Transferase</keyword>
<dbReference type="InterPro" id="IPR036068">
    <property type="entry name" value="Nicotinate_pribotase-like_C"/>
</dbReference>
<accession>A0A238XS69</accession>
<dbReference type="InterPro" id="IPR027277">
    <property type="entry name" value="NadC/ModD"/>
</dbReference>
<comment type="catalytic activity">
    <reaction evidence="10">
        <text>nicotinate beta-D-ribonucleotide + CO2 + diphosphate = quinolinate + 5-phospho-alpha-D-ribose 1-diphosphate + 2 H(+)</text>
        <dbReference type="Rhea" id="RHEA:12733"/>
        <dbReference type="ChEBI" id="CHEBI:15378"/>
        <dbReference type="ChEBI" id="CHEBI:16526"/>
        <dbReference type="ChEBI" id="CHEBI:29959"/>
        <dbReference type="ChEBI" id="CHEBI:33019"/>
        <dbReference type="ChEBI" id="CHEBI:57502"/>
        <dbReference type="ChEBI" id="CHEBI:58017"/>
        <dbReference type="EC" id="2.4.2.19"/>
    </reaction>
</comment>
<dbReference type="Pfam" id="PF02749">
    <property type="entry name" value="QRPTase_N"/>
    <property type="match status" value="1"/>
</dbReference>
<dbReference type="Gene3D" id="3.90.1170.20">
    <property type="entry name" value="Quinolinate phosphoribosyl transferase, N-terminal domain"/>
    <property type="match status" value="1"/>
</dbReference>
<dbReference type="InterPro" id="IPR004393">
    <property type="entry name" value="NadC"/>
</dbReference>
<dbReference type="EMBL" id="FZOB01000001">
    <property type="protein sequence ID" value="SNR61164.1"/>
    <property type="molecule type" value="Genomic_DNA"/>
</dbReference>
<name>A0A238XS69_9BACT</name>
<dbReference type="NCBIfam" id="TIGR00078">
    <property type="entry name" value="nadC"/>
    <property type="match status" value="1"/>
</dbReference>
<evidence type="ECO:0000259" key="14">
    <source>
        <dbReference type="Pfam" id="PF02749"/>
    </source>
</evidence>
<evidence type="ECO:0000256" key="3">
    <source>
        <dbReference type="ARBA" id="ARBA00009400"/>
    </source>
</evidence>
<evidence type="ECO:0000313" key="16">
    <source>
        <dbReference type="Proteomes" id="UP000198405"/>
    </source>
</evidence>
<evidence type="ECO:0000256" key="9">
    <source>
        <dbReference type="ARBA" id="ARBA00033102"/>
    </source>
</evidence>